<reference evidence="2" key="1">
    <citation type="submission" date="2017-05" db="EMBL/GenBank/DDBJ databases">
        <authorList>
            <person name="Varghese N."/>
            <person name="Submissions S."/>
        </authorList>
    </citation>
    <scope>NUCLEOTIDE SEQUENCE</scope>
    <source>
        <strain evidence="2">Su22</strain>
    </source>
</reference>
<dbReference type="AlphaFoldDB" id="A0AA45WYX0"/>
<evidence type="ECO:0000259" key="1">
    <source>
        <dbReference type="Pfam" id="PF07550"/>
    </source>
</evidence>
<protein>
    <recommendedName>
        <fullName evidence="1">Heme-binding protein Shr-like Hb-interacting domain-containing protein</fullName>
    </recommendedName>
</protein>
<comment type="caution">
    <text evidence="2">The sequence shown here is derived from an EMBL/GenBank/DDBJ whole genome shotgun (WGS) entry which is preliminary data.</text>
</comment>
<dbReference type="EMBL" id="FXUF01000013">
    <property type="protein sequence ID" value="SMP65633.1"/>
    <property type="molecule type" value="Genomic_DNA"/>
</dbReference>
<dbReference type="RefSeq" id="WP_283410161.1">
    <property type="nucleotide sequence ID" value="NZ_FXUF01000013.1"/>
</dbReference>
<keyword evidence="3" id="KW-1185">Reference proteome</keyword>
<name>A0AA45WYX0_9CLOT</name>
<evidence type="ECO:0000313" key="3">
    <source>
        <dbReference type="Proteomes" id="UP001158066"/>
    </source>
</evidence>
<organism evidence="2 3">
    <name type="scientific">Anoxynatronum buryatiense</name>
    <dbReference type="NCBI Taxonomy" id="489973"/>
    <lineage>
        <taxon>Bacteria</taxon>
        <taxon>Bacillati</taxon>
        <taxon>Bacillota</taxon>
        <taxon>Clostridia</taxon>
        <taxon>Eubacteriales</taxon>
        <taxon>Clostridiaceae</taxon>
        <taxon>Anoxynatronum</taxon>
    </lineage>
</organism>
<feature type="domain" description="Heme-binding protein Shr-like Hb-interacting" evidence="1">
    <location>
        <begin position="7"/>
        <end position="97"/>
    </location>
</feature>
<evidence type="ECO:0000313" key="2">
    <source>
        <dbReference type="EMBL" id="SMP65633.1"/>
    </source>
</evidence>
<dbReference type="InterPro" id="IPR011432">
    <property type="entry name" value="Shr-like_HID"/>
</dbReference>
<gene>
    <name evidence="2" type="ORF">SAMN06296020_1138</name>
</gene>
<proteinExistence type="predicted"/>
<dbReference type="Pfam" id="PF07550">
    <property type="entry name" value="Shr-like_HID"/>
    <property type="match status" value="1"/>
</dbReference>
<sequence>MTAPPTLIPDTTDNTPNYWISIDCSPYDESYANAITVVEVDGIEYGKMEGLEIVFESDGGGIRLNPNQIPPLQVRGAHTIRIKATGYLDATTTQVITADRLFSATTISGPVQGGTYNNGQTLPEIKLQLKDRFGNALIDGPDAGISLTAEIPQGYGGGSNLSGTLSASADADGQVTFNNIVVNLSEGVNQDSLTLKFTGIDIYLTDPGTENWAVFTVVRP</sequence>
<dbReference type="Proteomes" id="UP001158066">
    <property type="component" value="Unassembled WGS sequence"/>
</dbReference>
<accession>A0AA45WYX0</accession>